<dbReference type="PANTHER" id="PTHR43685">
    <property type="entry name" value="GLYCOSYLTRANSFERASE"/>
    <property type="match status" value="1"/>
</dbReference>
<dbReference type="EC" id="2.4.-.-" evidence="2"/>
<accession>A0A941E9D0</accession>
<keyword evidence="3" id="KW-1185">Reference proteome</keyword>
<dbReference type="InterPro" id="IPR001173">
    <property type="entry name" value="Glyco_trans_2-like"/>
</dbReference>
<feature type="domain" description="Glycosyltransferase 2-like" evidence="1">
    <location>
        <begin position="17"/>
        <end position="140"/>
    </location>
</feature>
<dbReference type="InterPro" id="IPR029044">
    <property type="entry name" value="Nucleotide-diphossugar_trans"/>
</dbReference>
<organism evidence="2 3">
    <name type="scientific">Actinospica acidithermotolerans</name>
    <dbReference type="NCBI Taxonomy" id="2828514"/>
    <lineage>
        <taxon>Bacteria</taxon>
        <taxon>Bacillati</taxon>
        <taxon>Actinomycetota</taxon>
        <taxon>Actinomycetes</taxon>
        <taxon>Catenulisporales</taxon>
        <taxon>Actinospicaceae</taxon>
        <taxon>Actinospica</taxon>
    </lineage>
</organism>
<dbReference type="RefSeq" id="WP_212518517.1">
    <property type="nucleotide sequence ID" value="NZ_JAGSOH010000033.1"/>
</dbReference>
<keyword evidence="2" id="KW-0328">Glycosyltransferase</keyword>
<evidence type="ECO:0000313" key="3">
    <source>
        <dbReference type="Proteomes" id="UP000676325"/>
    </source>
</evidence>
<dbReference type="SUPFAM" id="SSF53448">
    <property type="entry name" value="Nucleotide-diphospho-sugar transferases"/>
    <property type="match status" value="1"/>
</dbReference>
<evidence type="ECO:0000313" key="2">
    <source>
        <dbReference type="EMBL" id="MBR7827371.1"/>
    </source>
</evidence>
<comment type="caution">
    <text evidence="2">The sequence shown here is derived from an EMBL/GenBank/DDBJ whole genome shotgun (WGS) entry which is preliminary data.</text>
</comment>
<gene>
    <name evidence="2" type="ORF">KDK95_13720</name>
</gene>
<dbReference type="AlphaFoldDB" id="A0A941E9D0"/>
<name>A0A941E9D0_9ACTN</name>
<dbReference type="PANTHER" id="PTHR43685:SF2">
    <property type="entry name" value="GLYCOSYLTRANSFERASE 2-LIKE DOMAIN-CONTAINING PROTEIN"/>
    <property type="match status" value="1"/>
</dbReference>
<proteinExistence type="predicted"/>
<dbReference type="Pfam" id="PF00535">
    <property type="entry name" value="Glycos_transf_2"/>
    <property type="match status" value="1"/>
</dbReference>
<dbReference type="Gene3D" id="3.90.550.10">
    <property type="entry name" value="Spore Coat Polysaccharide Biosynthesis Protein SpsA, Chain A"/>
    <property type="match status" value="1"/>
</dbReference>
<keyword evidence="2" id="KW-0808">Transferase</keyword>
<dbReference type="Proteomes" id="UP000676325">
    <property type="component" value="Unassembled WGS sequence"/>
</dbReference>
<dbReference type="InterPro" id="IPR050834">
    <property type="entry name" value="Glycosyltransf_2"/>
</dbReference>
<reference evidence="2" key="1">
    <citation type="submission" date="2021-04" db="EMBL/GenBank/DDBJ databases">
        <title>Genome based classification of Actinospica acidithermotolerans sp. nov., an actinobacterium isolated from an Indonesian hot spring.</title>
        <authorList>
            <person name="Kusuma A.B."/>
            <person name="Putra K.E."/>
            <person name="Nafisah S."/>
            <person name="Loh J."/>
            <person name="Nouioui I."/>
            <person name="Goodfellow M."/>
        </authorList>
    </citation>
    <scope>NUCLEOTIDE SEQUENCE</scope>
    <source>
        <strain evidence="2">MGRD01-02</strain>
    </source>
</reference>
<dbReference type="GO" id="GO:0016757">
    <property type="term" value="F:glycosyltransferase activity"/>
    <property type="evidence" value="ECO:0007669"/>
    <property type="project" value="UniProtKB-KW"/>
</dbReference>
<dbReference type="EMBL" id="JAGSOH010000033">
    <property type="protein sequence ID" value="MBR7827371.1"/>
    <property type="molecule type" value="Genomic_DNA"/>
</dbReference>
<protein>
    <submittedName>
        <fullName evidence="2">Glycosyltransferase</fullName>
        <ecNumber evidence="2">2.4.-.-</ecNumber>
    </submittedName>
</protein>
<evidence type="ECO:0000259" key="1">
    <source>
        <dbReference type="Pfam" id="PF00535"/>
    </source>
</evidence>
<sequence length="312" mass="34386">MAESTPGPAEGTPSIDVMMPYYGDVALMQAAVRSVLAQTDPDWHLTVVDDGAAAGVPEWFAQLGDPRVTYLRNEVNLGISANFQKCLELATRDRLVIMGCDDLLLPNYIAAVRALATAHPKIGLVQPGVRVIDETGAPTSSLVDTIKRRRYAPKELLHGGGPVVLEGEALALSLLRGNWLYFPSLCWRTDAIQATTGFREDLRVVQDLAVILQLVAAGESLVADHAEAFEYRRHAQSESSRAAVDGSRFDESRRFFTETARRMDEIGWHRAALVSRRHRSTRLHALTLAPTALRQRDAAAFRRLVRYAASTK</sequence>